<dbReference type="GO" id="GO:0003954">
    <property type="term" value="F:NADH dehydrogenase activity"/>
    <property type="evidence" value="ECO:0007669"/>
    <property type="project" value="TreeGrafter"/>
</dbReference>
<dbReference type="OrthoDB" id="19089at2157"/>
<dbReference type="EMBL" id="LJCQ01000340">
    <property type="protein sequence ID" value="KPV45949.1"/>
    <property type="molecule type" value="Genomic_DNA"/>
</dbReference>
<feature type="transmembrane region" description="Helical" evidence="6">
    <location>
        <begin position="76"/>
        <end position="98"/>
    </location>
</feature>
<feature type="transmembrane region" description="Helical" evidence="6">
    <location>
        <begin position="31"/>
        <end position="56"/>
    </location>
</feature>
<dbReference type="Proteomes" id="UP000050320">
    <property type="component" value="Unassembled WGS sequence"/>
</dbReference>
<evidence type="ECO:0000256" key="6">
    <source>
        <dbReference type="SAM" id="Phobius"/>
    </source>
</evidence>
<dbReference type="GO" id="GO:0016020">
    <property type="term" value="C:membrane"/>
    <property type="evidence" value="ECO:0007669"/>
    <property type="project" value="UniProtKB-SubCell"/>
</dbReference>
<feature type="transmembrane region" description="Helical" evidence="6">
    <location>
        <begin position="345"/>
        <end position="363"/>
    </location>
</feature>
<keyword evidence="5 6" id="KW-0472">Membrane</keyword>
<feature type="transmembrane region" description="Helical" evidence="6">
    <location>
        <begin position="383"/>
        <end position="406"/>
    </location>
</feature>
<evidence type="ECO:0000256" key="2">
    <source>
        <dbReference type="ARBA" id="ARBA00009025"/>
    </source>
</evidence>
<evidence type="ECO:0000313" key="10">
    <source>
        <dbReference type="Proteomes" id="UP000050320"/>
    </source>
</evidence>
<comment type="similarity">
    <text evidence="2">Belongs to the complex I subunit 4 family.</text>
</comment>
<dbReference type="AlphaFoldDB" id="A0A0Q0RPT4"/>
<accession>A0A0Q0RPT4</accession>
<feature type="transmembrane region" description="Helical" evidence="6">
    <location>
        <begin position="249"/>
        <end position="272"/>
    </location>
</feature>
<feature type="transmembrane region" description="Helical" evidence="6">
    <location>
        <begin position="308"/>
        <end position="333"/>
    </location>
</feature>
<feature type="transmembrane region" description="Helical" evidence="6">
    <location>
        <begin position="418"/>
        <end position="440"/>
    </location>
</feature>
<evidence type="ECO:0000313" key="11">
    <source>
        <dbReference type="Proteomes" id="UP000050515"/>
    </source>
</evidence>
<reference evidence="9 10" key="2">
    <citation type="submission" date="2015-09" db="EMBL/GenBank/DDBJ databases">
        <title>Heavy metals and arsenic resistance mechanisms in polyextremophilic archaea of the family Ferroplasmaceae.</title>
        <authorList>
            <person name="Bulaev A.G."/>
            <person name="Kanygina A.V."/>
        </authorList>
    </citation>
    <scope>NUCLEOTIDE SEQUENCE [LARGE SCALE GENOMIC DNA]</scope>
    <source>
        <strain evidence="9 10">VT</strain>
    </source>
</reference>
<dbReference type="GO" id="GO:0042773">
    <property type="term" value="P:ATP synthesis coupled electron transport"/>
    <property type="evidence" value="ECO:0007669"/>
    <property type="project" value="InterPro"/>
</dbReference>
<dbReference type="InterPro" id="IPR003918">
    <property type="entry name" value="NADH_UbQ_OxRdtase"/>
</dbReference>
<feature type="transmembrane region" description="Helical" evidence="6">
    <location>
        <begin position="207"/>
        <end position="228"/>
    </location>
</feature>
<dbReference type="EMBL" id="LKBG01000253">
    <property type="protein sequence ID" value="KQB34150.1"/>
    <property type="molecule type" value="Genomic_DNA"/>
</dbReference>
<dbReference type="GO" id="GO:0008137">
    <property type="term" value="F:NADH dehydrogenase (ubiquinone) activity"/>
    <property type="evidence" value="ECO:0007669"/>
    <property type="project" value="InterPro"/>
</dbReference>
<keyword evidence="4 6" id="KW-1133">Transmembrane helix</keyword>
<evidence type="ECO:0000256" key="1">
    <source>
        <dbReference type="ARBA" id="ARBA00004141"/>
    </source>
</evidence>
<proteinExistence type="inferred from homology"/>
<protein>
    <submittedName>
        <fullName evidence="9">NADH dehydrogenase</fullName>
    </submittedName>
</protein>
<gene>
    <name evidence="9" type="ORF">AOG54_01290</name>
    <name evidence="8" type="ORF">SE19_07635</name>
</gene>
<dbReference type="PANTHER" id="PTHR43507:SF1">
    <property type="entry name" value="NADH-UBIQUINONE OXIDOREDUCTASE CHAIN 4"/>
    <property type="match status" value="1"/>
</dbReference>
<dbReference type="GeneID" id="84221550"/>
<sequence>MFLPYFLLVLFIGVVITFFARSYAKYFSMVFLGIMSVAFVIYSFIRFNNYLGNIIAKYNYVLANYTSSGIHIELNFSLGLTGFTDLLVIMALIVTIFALSIGERENNDTFFGLLMSVGFGLVGLFSVRNFLFFYIFWEVVLIPMFFIIAKYGTINKEKISIKFFIYTHVGSLFLLLSIFMLSTYYFIEFKVFTFQISDLMNLAFQKSLPKFALYFSFFGFLLAFLIKLPTFPLHEWLPNAHYTAPFSGSILLSGGLLSMGGYGLLGILYPVTPLFPKSLVYFLIILGLISVVYFAFTSMFQTNLKRMIAYSSAGEMAFVTISFGTSIISTGYVKTFDLAGGMYQTIAHAFVTSLAFASLLFIYKRTHTIQVYGLGGLYRQMPYASTFFLAALLGSLGLPALAGFIGEFSVTVSSFETIGLFAIIIIFGLIVTAAYFIWAAQRSLYGFYNEKLGPLKDLTKPEFLILLFMLVSSIFFGVYPTLMFKLLASYAKALSVVF</sequence>
<dbReference type="InterPro" id="IPR010227">
    <property type="entry name" value="NADH_Q_OxRdtase_chainM/4"/>
</dbReference>
<name>A0A0Q0RPT4_9ARCH</name>
<reference evidence="8 11" key="1">
    <citation type="submission" date="2015-09" db="EMBL/GenBank/DDBJ databases">
        <title>Draft genome sequence of Acidiplasma aeolicum DSM 18409.</title>
        <authorList>
            <person name="Hemp J."/>
        </authorList>
    </citation>
    <scope>NUCLEOTIDE SEQUENCE [LARGE SCALE GENOMIC DNA]</scope>
    <source>
        <strain evidence="8 11">V</strain>
    </source>
</reference>
<dbReference type="InterPro" id="IPR001750">
    <property type="entry name" value="ND/Mrp_TM"/>
</dbReference>
<dbReference type="NCBIfam" id="TIGR01972">
    <property type="entry name" value="NDH_I_M"/>
    <property type="match status" value="1"/>
</dbReference>
<feature type="transmembrane region" description="Helical" evidence="6">
    <location>
        <begin position="133"/>
        <end position="151"/>
    </location>
</feature>
<feature type="transmembrane region" description="Helical" evidence="6">
    <location>
        <begin position="278"/>
        <end position="296"/>
    </location>
</feature>
<evidence type="ECO:0000256" key="3">
    <source>
        <dbReference type="ARBA" id="ARBA00022692"/>
    </source>
</evidence>
<feature type="transmembrane region" description="Helical" evidence="6">
    <location>
        <begin position="6"/>
        <end position="24"/>
    </location>
</feature>
<keyword evidence="3 6" id="KW-0812">Transmembrane</keyword>
<evidence type="ECO:0000256" key="4">
    <source>
        <dbReference type="ARBA" id="ARBA00022989"/>
    </source>
</evidence>
<evidence type="ECO:0000256" key="5">
    <source>
        <dbReference type="ARBA" id="ARBA00023136"/>
    </source>
</evidence>
<dbReference type="PATRIC" id="fig|507754.4.peg.749"/>
<dbReference type="PANTHER" id="PTHR43507">
    <property type="entry name" value="NADH-UBIQUINONE OXIDOREDUCTASE CHAIN 4"/>
    <property type="match status" value="1"/>
</dbReference>
<dbReference type="RefSeq" id="WP_048100939.1">
    <property type="nucleotide sequence ID" value="NZ_JBBYJF010000023.1"/>
</dbReference>
<feature type="domain" description="NADH:quinone oxidoreductase/Mrp antiporter transmembrane" evidence="7">
    <location>
        <begin position="129"/>
        <end position="427"/>
    </location>
</feature>
<dbReference type="PRINTS" id="PR01437">
    <property type="entry name" value="NUOXDRDTASE4"/>
</dbReference>
<dbReference type="GO" id="GO:0015990">
    <property type="term" value="P:electron transport coupled proton transport"/>
    <property type="evidence" value="ECO:0007669"/>
    <property type="project" value="TreeGrafter"/>
</dbReference>
<feature type="transmembrane region" description="Helical" evidence="6">
    <location>
        <begin position="461"/>
        <end position="482"/>
    </location>
</feature>
<keyword evidence="10" id="KW-1185">Reference proteome</keyword>
<dbReference type="Proteomes" id="UP000050515">
    <property type="component" value="Unassembled WGS sequence"/>
</dbReference>
<comment type="caution">
    <text evidence="9">The sequence shown here is derived from an EMBL/GenBank/DDBJ whole genome shotgun (WGS) entry which is preliminary data.</text>
</comment>
<feature type="transmembrane region" description="Helical" evidence="6">
    <location>
        <begin position="163"/>
        <end position="187"/>
    </location>
</feature>
<feature type="transmembrane region" description="Helical" evidence="6">
    <location>
        <begin position="110"/>
        <end position="127"/>
    </location>
</feature>
<evidence type="ECO:0000313" key="9">
    <source>
        <dbReference type="EMBL" id="KQB34150.1"/>
    </source>
</evidence>
<organism evidence="9 10">
    <name type="scientific">Acidiplasma aeolicum</name>
    <dbReference type="NCBI Taxonomy" id="507754"/>
    <lineage>
        <taxon>Archaea</taxon>
        <taxon>Methanobacteriati</taxon>
        <taxon>Thermoplasmatota</taxon>
        <taxon>Thermoplasmata</taxon>
        <taxon>Thermoplasmatales</taxon>
        <taxon>Ferroplasmaceae</taxon>
        <taxon>Acidiplasma</taxon>
    </lineage>
</organism>
<dbReference type="GO" id="GO:0048039">
    <property type="term" value="F:ubiquinone binding"/>
    <property type="evidence" value="ECO:0007669"/>
    <property type="project" value="TreeGrafter"/>
</dbReference>
<evidence type="ECO:0000313" key="8">
    <source>
        <dbReference type="EMBL" id="KPV45949.1"/>
    </source>
</evidence>
<evidence type="ECO:0000259" key="7">
    <source>
        <dbReference type="Pfam" id="PF00361"/>
    </source>
</evidence>
<dbReference type="Pfam" id="PF00361">
    <property type="entry name" value="Proton_antipo_M"/>
    <property type="match status" value="1"/>
</dbReference>
<comment type="subcellular location">
    <subcellularLocation>
        <location evidence="1">Membrane</location>
        <topology evidence="1">Multi-pass membrane protein</topology>
    </subcellularLocation>
</comment>